<dbReference type="PANTHER" id="PTHR48111:SF76">
    <property type="entry name" value="TWO-COMPONENT RESPONSE REGULATOR"/>
    <property type="match status" value="1"/>
</dbReference>
<organism evidence="10 11">
    <name type="scientific">Granulosicoccus antarcticus IMCC3135</name>
    <dbReference type="NCBI Taxonomy" id="1192854"/>
    <lineage>
        <taxon>Bacteria</taxon>
        <taxon>Pseudomonadati</taxon>
        <taxon>Pseudomonadota</taxon>
        <taxon>Gammaproteobacteria</taxon>
        <taxon>Chromatiales</taxon>
        <taxon>Granulosicoccaceae</taxon>
        <taxon>Granulosicoccus</taxon>
    </lineage>
</organism>
<dbReference type="InterPro" id="IPR039420">
    <property type="entry name" value="WalR-like"/>
</dbReference>
<dbReference type="Gene3D" id="1.10.10.10">
    <property type="entry name" value="Winged helix-like DNA-binding domain superfamily/Winged helix DNA-binding domain"/>
    <property type="match status" value="1"/>
</dbReference>
<evidence type="ECO:0000256" key="4">
    <source>
        <dbReference type="ARBA" id="ARBA00023125"/>
    </source>
</evidence>
<name>A0A2Z2NQZ1_9GAMM</name>
<dbReference type="SUPFAM" id="SSF46894">
    <property type="entry name" value="C-terminal effector domain of the bipartite response regulators"/>
    <property type="match status" value="1"/>
</dbReference>
<keyword evidence="4 7" id="KW-0238">DNA-binding</keyword>
<dbReference type="Proteomes" id="UP000250079">
    <property type="component" value="Chromosome"/>
</dbReference>
<feature type="domain" description="Response regulatory" evidence="8">
    <location>
        <begin position="2"/>
        <end position="116"/>
    </location>
</feature>
<evidence type="ECO:0000256" key="6">
    <source>
        <dbReference type="PROSITE-ProRule" id="PRU00169"/>
    </source>
</evidence>
<evidence type="ECO:0000256" key="2">
    <source>
        <dbReference type="ARBA" id="ARBA00023012"/>
    </source>
</evidence>
<reference evidence="10 11" key="1">
    <citation type="submission" date="2016-12" db="EMBL/GenBank/DDBJ databases">
        <authorList>
            <person name="Song W.-J."/>
            <person name="Kurnit D.M."/>
        </authorList>
    </citation>
    <scope>NUCLEOTIDE SEQUENCE [LARGE SCALE GENOMIC DNA]</scope>
    <source>
        <strain evidence="10 11">IMCC3135</strain>
    </source>
</reference>
<protein>
    <submittedName>
        <fullName evidence="10">Transcriptional activator protein CopR</fullName>
    </submittedName>
</protein>
<keyword evidence="3" id="KW-0805">Transcription regulation</keyword>
<sequence>MKILVIEDDAETAAFIANGLKELGHVCDLAVTGRDGLYMGTFESYDMMIVDRMLPELDGLDIVRTIRSNGVKTPILFLTTLSGVHDRVAGLDAGGDDYLSKPFAFSELVARINALARRPPIDTIKPVLRVADLTLDLIKRTLVRAGQPIELQPREFRLLEYLMRHSDEVVTRTMLLEHVWEFHFDPHTNVVETHISRLRAKVDRPFEVALIHTVRGSGYCIREPDSSA</sequence>
<dbReference type="InterPro" id="IPR001789">
    <property type="entry name" value="Sig_transdc_resp-reg_receiver"/>
</dbReference>
<dbReference type="InterPro" id="IPR016032">
    <property type="entry name" value="Sig_transdc_resp-reg_C-effctor"/>
</dbReference>
<evidence type="ECO:0000259" key="9">
    <source>
        <dbReference type="PROSITE" id="PS51755"/>
    </source>
</evidence>
<keyword evidence="2" id="KW-0902">Two-component regulatory system</keyword>
<dbReference type="InterPro" id="IPR001867">
    <property type="entry name" value="OmpR/PhoB-type_DNA-bd"/>
</dbReference>
<dbReference type="InterPro" id="IPR011006">
    <property type="entry name" value="CheY-like_superfamily"/>
</dbReference>
<keyword evidence="5" id="KW-0804">Transcription</keyword>
<feature type="domain" description="OmpR/PhoB-type" evidence="9">
    <location>
        <begin position="125"/>
        <end position="223"/>
    </location>
</feature>
<dbReference type="PANTHER" id="PTHR48111">
    <property type="entry name" value="REGULATOR OF RPOS"/>
    <property type="match status" value="1"/>
</dbReference>
<dbReference type="PROSITE" id="PS50110">
    <property type="entry name" value="RESPONSE_REGULATORY"/>
    <property type="match status" value="1"/>
</dbReference>
<dbReference type="InterPro" id="IPR036388">
    <property type="entry name" value="WH-like_DNA-bd_sf"/>
</dbReference>
<evidence type="ECO:0000256" key="1">
    <source>
        <dbReference type="ARBA" id="ARBA00022553"/>
    </source>
</evidence>
<dbReference type="GO" id="GO:0000156">
    <property type="term" value="F:phosphorelay response regulator activity"/>
    <property type="evidence" value="ECO:0007669"/>
    <property type="project" value="TreeGrafter"/>
</dbReference>
<evidence type="ECO:0000259" key="8">
    <source>
        <dbReference type="PROSITE" id="PS50110"/>
    </source>
</evidence>
<dbReference type="OrthoDB" id="9802426at2"/>
<dbReference type="AlphaFoldDB" id="A0A2Z2NQZ1"/>
<dbReference type="Pfam" id="PF00486">
    <property type="entry name" value="Trans_reg_C"/>
    <property type="match status" value="1"/>
</dbReference>
<dbReference type="Gene3D" id="6.10.250.690">
    <property type="match status" value="1"/>
</dbReference>
<feature type="modified residue" description="4-aspartylphosphate" evidence="6">
    <location>
        <position position="51"/>
    </location>
</feature>
<keyword evidence="11" id="KW-1185">Reference proteome</keyword>
<dbReference type="CDD" id="cd19935">
    <property type="entry name" value="REC_OmpR_CusR-like"/>
    <property type="match status" value="1"/>
</dbReference>
<dbReference type="GO" id="GO:0032993">
    <property type="term" value="C:protein-DNA complex"/>
    <property type="evidence" value="ECO:0007669"/>
    <property type="project" value="TreeGrafter"/>
</dbReference>
<evidence type="ECO:0000256" key="5">
    <source>
        <dbReference type="ARBA" id="ARBA00023163"/>
    </source>
</evidence>
<dbReference type="Pfam" id="PF00072">
    <property type="entry name" value="Response_reg"/>
    <property type="match status" value="1"/>
</dbReference>
<dbReference type="FunFam" id="1.10.10.10:FF:000005">
    <property type="entry name" value="Two-component system response regulator"/>
    <property type="match status" value="1"/>
</dbReference>
<dbReference type="GO" id="GO:0005829">
    <property type="term" value="C:cytosol"/>
    <property type="evidence" value="ECO:0007669"/>
    <property type="project" value="TreeGrafter"/>
</dbReference>
<keyword evidence="1 6" id="KW-0597">Phosphoprotein</keyword>
<dbReference type="PROSITE" id="PS51755">
    <property type="entry name" value="OMPR_PHOB"/>
    <property type="match status" value="1"/>
</dbReference>
<evidence type="ECO:0000313" key="10">
    <source>
        <dbReference type="EMBL" id="ASJ73649.1"/>
    </source>
</evidence>
<evidence type="ECO:0000256" key="3">
    <source>
        <dbReference type="ARBA" id="ARBA00023015"/>
    </source>
</evidence>
<dbReference type="KEGG" id="gai:IMCC3135_17850"/>
<evidence type="ECO:0000313" key="11">
    <source>
        <dbReference type="Proteomes" id="UP000250079"/>
    </source>
</evidence>
<evidence type="ECO:0000256" key="7">
    <source>
        <dbReference type="PROSITE-ProRule" id="PRU01091"/>
    </source>
</evidence>
<dbReference type="SMART" id="SM00448">
    <property type="entry name" value="REC"/>
    <property type="match status" value="1"/>
</dbReference>
<dbReference type="Gene3D" id="3.40.50.2300">
    <property type="match status" value="1"/>
</dbReference>
<dbReference type="RefSeq" id="WP_088918795.1">
    <property type="nucleotide sequence ID" value="NZ_CP018632.1"/>
</dbReference>
<dbReference type="SMART" id="SM00862">
    <property type="entry name" value="Trans_reg_C"/>
    <property type="match status" value="1"/>
</dbReference>
<accession>A0A2Z2NQZ1</accession>
<dbReference type="GO" id="GO:0006355">
    <property type="term" value="P:regulation of DNA-templated transcription"/>
    <property type="evidence" value="ECO:0007669"/>
    <property type="project" value="InterPro"/>
</dbReference>
<feature type="DNA-binding region" description="OmpR/PhoB-type" evidence="7">
    <location>
        <begin position="125"/>
        <end position="223"/>
    </location>
</feature>
<dbReference type="GO" id="GO:0000976">
    <property type="term" value="F:transcription cis-regulatory region binding"/>
    <property type="evidence" value="ECO:0007669"/>
    <property type="project" value="TreeGrafter"/>
</dbReference>
<dbReference type="EMBL" id="CP018632">
    <property type="protein sequence ID" value="ASJ73649.1"/>
    <property type="molecule type" value="Genomic_DNA"/>
</dbReference>
<gene>
    <name evidence="10" type="primary">copR_3</name>
    <name evidence="10" type="ORF">IMCC3135_17850</name>
</gene>
<dbReference type="CDD" id="cd00383">
    <property type="entry name" value="trans_reg_C"/>
    <property type="match status" value="1"/>
</dbReference>
<proteinExistence type="predicted"/>
<dbReference type="SUPFAM" id="SSF52172">
    <property type="entry name" value="CheY-like"/>
    <property type="match status" value="1"/>
</dbReference>